<dbReference type="Gene3D" id="3.30.470.10">
    <property type="match status" value="1"/>
</dbReference>
<keyword evidence="3 5" id="KW-0663">Pyridoxal phosphate</keyword>
<dbReference type="Proteomes" id="UP000184241">
    <property type="component" value="Unassembled WGS sequence"/>
</dbReference>
<dbReference type="InterPro" id="IPR018300">
    <property type="entry name" value="Aminotrans_IV_CS"/>
</dbReference>
<keyword evidence="6" id="KW-0456">Lyase</keyword>
<sequence>MDLIKVYKGESKIDIDEGIFFGKGVFETILILEKPVMLKEHLKRLNTSLKKLSIDKEINYNEVVDIIEKDNIKNKALKITITPKNNIISLRDIPYKKEDYDKGFSLGISEIIKDSNAFLTSIKSTCYYENLHIRDEGLKKGFNEMLLINSKGKISEGTLSNIFFIKEEKIFTPSLSCGLLDGIMRQWLINNYDVQEGEFRAQDLLLAEEVFITNSLVGVMWINRIKDNKLYKGKITNNIIERYKTFLKENGGA</sequence>
<dbReference type="AlphaFoldDB" id="A0A1M5WRB6"/>
<comment type="similarity">
    <text evidence="2 4">Belongs to the class-IV pyridoxal-phosphate-dependent aminotransferase family.</text>
</comment>
<evidence type="ECO:0000256" key="4">
    <source>
        <dbReference type="RuleBase" id="RU004106"/>
    </source>
</evidence>
<dbReference type="GO" id="GO:0008652">
    <property type="term" value="P:amino acid biosynthetic process"/>
    <property type="evidence" value="ECO:0007669"/>
    <property type="project" value="UniProtKB-ARBA"/>
</dbReference>
<dbReference type="EMBL" id="FQXU01000004">
    <property type="protein sequence ID" value="SHH90156.1"/>
    <property type="molecule type" value="Genomic_DNA"/>
</dbReference>
<dbReference type="InterPro" id="IPR043132">
    <property type="entry name" value="BCAT-like_C"/>
</dbReference>
<name>A0A1M5WRB6_9CLOT</name>
<dbReference type="CDD" id="cd00449">
    <property type="entry name" value="PLPDE_IV"/>
    <property type="match status" value="1"/>
</dbReference>
<evidence type="ECO:0000313" key="6">
    <source>
        <dbReference type="EMBL" id="SHH90156.1"/>
    </source>
</evidence>
<evidence type="ECO:0000256" key="5">
    <source>
        <dbReference type="RuleBase" id="RU004516"/>
    </source>
</evidence>
<dbReference type="PANTHER" id="PTHR42743">
    <property type="entry name" value="AMINO-ACID AMINOTRANSFERASE"/>
    <property type="match status" value="1"/>
</dbReference>
<reference evidence="6 7" key="1">
    <citation type="submission" date="2016-11" db="EMBL/GenBank/DDBJ databases">
        <authorList>
            <person name="Jaros S."/>
            <person name="Januszkiewicz K."/>
            <person name="Wedrychowicz H."/>
        </authorList>
    </citation>
    <scope>NUCLEOTIDE SEQUENCE [LARGE SCALE GENOMIC DNA]</scope>
    <source>
        <strain evidence="6 7">DSM 6191</strain>
    </source>
</reference>
<dbReference type="InterPro" id="IPR001544">
    <property type="entry name" value="Aminotrans_IV"/>
</dbReference>
<comment type="cofactor">
    <cofactor evidence="1 5">
        <name>pyridoxal 5'-phosphate</name>
        <dbReference type="ChEBI" id="CHEBI:597326"/>
    </cofactor>
</comment>
<dbReference type="RefSeq" id="WP_073017721.1">
    <property type="nucleotide sequence ID" value="NZ_FQXU01000004.1"/>
</dbReference>
<proteinExistence type="inferred from homology"/>
<protein>
    <submittedName>
        <fullName evidence="6">4-amino-4-deoxychorismate lyase</fullName>
    </submittedName>
</protein>
<dbReference type="FunFam" id="3.20.10.10:FF:000002">
    <property type="entry name" value="D-alanine aminotransferase"/>
    <property type="match status" value="1"/>
</dbReference>
<evidence type="ECO:0000256" key="3">
    <source>
        <dbReference type="ARBA" id="ARBA00022898"/>
    </source>
</evidence>
<organism evidence="6 7">
    <name type="scientific">Clostridium intestinale DSM 6191</name>
    <dbReference type="NCBI Taxonomy" id="1121320"/>
    <lineage>
        <taxon>Bacteria</taxon>
        <taxon>Bacillati</taxon>
        <taxon>Bacillota</taxon>
        <taxon>Clostridia</taxon>
        <taxon>Eubacteriales</taxon>
        <taxon>Clostridiaceae</taxon>
        <taxon>Clostridium</taxon>
    </lineage>
</organism>
<accession>A0A1M5WRB6</accession>
<evidence type="ECO:0000256" key="1">
    <source>
        <dbReference type="ARBA" id="ARBA00001933"/>
    </source>
</evidence>
<dbReference type="InterPro" id="IPR043131">
    <property type="entry name" value="BCAT-like_N"/>
</dbReference>
<evidence type="ECO:0000256" key="2">
    <source>
        <dbReference type="ARBA" id="ARBA00009320"/>
    </source>
</evidence>
<dbReference type="Pfam" id="PF01063">
    <property type="entry name" value="Aminotran_4"/>
    <property type="match status" value="1"/>
</dbReference>
<dbReference type="GO" id="GO:0005829">
    <property type="term" value="C:cytosol"/>
    <property type="evidence" value="ECO:0007669"/>
    <property type="project" value="TreeGrafter"/>
</dbReference>
<dbReference type="Gene3D" id="3.20.10.10">
    <property type="entry name" value="D-amino Acid Aminotransferase, subunit A, domain 2"/>
    <property type="match status" value="1"/>
</dbReference>
<evidence type="ECO:0000313" key="7">
    <source>
        <dbReference type="Proteomes" id="UP000184241"/>
    </source>
</evidence>
<dbReference type="PANTHER" id="PTHR42743:SF11">
    <property type="entry name" value="AMINODEOXYCHORISMATE LYASE"/>
    <property type="match status" value="1"/>
</dbReference>
<dbReference type="PROSITE" id="PS00770">
    <property type="entry name" value="AA_TRANSFER_CLASS_4"/>
    <property type="match status" value="1"/>
</dbReference>
<dbReference type="InterPro" id="IPR036038">
    <property type="entry name" value="Aminotransferase-like"/>
</dbReference>
<dbReference type="InterPro" id="IPR050571">
    <property type="entry name" value="Class-IV_PLP-Dep_Aminotrnsfr"/>
</dbReference>
<dbReference type="GO" id="GO:0046394">
    <property type="term" value="P:carboxylic acid biosynthetic process"/>
    <property type="evidence" value="ECO:0007669"/>
    <property type="project" value="UniProtKB-ARBA"/>
</dbReference>
<gene>
    <name evidence="6" type="ORF">SAMN02745941_01219</name>
</gene>
<dbReference type="GO" id="GO:0016829">
    <property type="term" value="F:lyase activity"/>
    <property type="evidence" value="ECO:0007669"/>
    <property type="project" value="UniProtKB-KW"/>
</dbReference>
<dbReference type="SUPFAM" id="SSF56752">
    <property type="entry name" value="D-aminoacid aminotransferase-like PLP-dependent enzymes"/>
    <property type="match status" value="1"/>
</dbReference>